<protein>
    <recommendedName>
        <fullName evidence="4">Secreted protein</fullName>
    </recommendedName>
</protein>
<evidence type="ECO:0000256" key="1">
    <source>
        <dbReference type="SAM" id="SignalP"/>
    </source>
</evidence>
<evidence type="ECO:0000313" key="3">
    <source>
        <dbReference type="Proteomes" id="UP000774617"/>
    </source>
</evidence>
<reference evidence="2 3" key="1">
    <citation type="journal article" date="2021" name="Nat. Commun.">
        <title>Genetic determinants of endophytism in the Arabidopsis root mycobiome.</title>
        <authorList>
            <person name="Mesny F."/>
            <person name="Miyauchi S."/>
            <person name="Thiergart T."/>
            <person name="Pickel B."/>
            <person name="Atanasova L."/>
            <person name="Karlsson M."/>
            <person name="Huettel B."/>
            <person name="Barry K.W."/>
            <person name="Haridas S."/>
            <person name="Chen C."/>
            <person name="Bauer D."/>
            <person name="Andreopoulos W."/>
            <person name="Pangilinan J."/>
            <person name="LaButti K."/>
            <person name="Riley R."/>
            <person name="Lipzen A."/>
            <person name="Clum A."/>
            <person name="Drula E."/>
            <person name="Henrissat B."/>
            <person name="Kohler A."/>
            <person name="Grigoriev I.V."/>
            <person name="Martin F.M."/>
            <person name="Hacquard S."/>
        </authorList>
    </citation>
    <scope>NUCLEOTIDE SEQUENCE [LARGE SCALE GENOMIC DNA]</scope>
    <source>
        <strain evidence="2 3">MPI-SDFR-AT-0080</strain>
    </source>
</reference>
<accession>A0ABQ8GBM9</accession>
<keyword evidence="3" id="KW-1185">Reference proteome</keyword>
<evidence type="ECO:0000313" key="2">
    <source>
        <dbReference type="EMBL" id="KAH7050251.1"/>
    </source>
</evidence>
<dbReference type="Proteomes" id="UP000774617">
    <property type="component" value="Unassembled WGS sequence"/>
</dbReference>
<dbReference type="EMBL" id="JAGTJR010000013">
    <property type="protein sequence ID" value="KAH7050251.1"/>
    <property type="molecule type" value="Genomic_DNA"/>
</dbReference>
<comment type="caution">
    <text evidence="2">The sequence shown here is derived from an EMBL/GenBank/DDBJ whole genome shotgun (WGS) entry which is preliminary data.</text>
</comment>
<evidence type="ECO:0008006" key="4">
    <source>
        <dbReference type="Google" id="ProtNLM"/>
    </source>
</evidence>
<keyword evidence="1" id="KW-0732">Signal</keyword>
<feature type="chain" id="PRO_5047009615" description="Secreted protein" evidence="1">
    <location>
        <begin position="23"/>
        <end position="86"/>
    </location>
</feature>
<organism evidence="2 3">
    <name type="scientific">Macrophomina phaseolina</name>
    <dbReference type="NCBI Taxonomy" id="35725"/>
    <lineage>
        <taxon>Eukaryota</taxon>
        <taxon>Fungi</taxon>
        <taxon>Dikarya</taxon>
        <taxon>Ascomycota</taxon>
        <taxon>Pezizomycotina</taxon>
        <taxon>Dothideomycetes</taxon>
        <taxon>Dothideomycetes incertae sedis</taxon>
        <taxon>Botryosphaeriales</taxon>
        <taxon>Botryosphaeriaceae</taxon>
        <taxon>Macrophomina</taxon>
    </lineage>
</organism>
<feature type="signal peptide" evidence="1">
    <location>
        <begin position="1"/>
        <end position="22"/>
    </location>
</feature>
<gene>
    <name evidence="2" type="ORF">B0J12DRAFT_90692</name>
</gene>
<proteinExistence type="predicted"/>
<sequence length="86" mass="9819">MCGSRLAGRAMLCWAALHRTRLLNLLFFFPHDRDARRENKLGTEDGRVDWGAIGYGIPMRHAWREQRGSREARALAHAFESGACCF</sequence>
<name>A0ABQ8GBM9_9PEZI</name>